<keyword evidence="7 14" id="KW-0276">Fatty acid metabolism</keyword>
<dbReference type="PROSITE" id="PS00191">
    <property type="entry name" value="CYTOCHROME_B5_1"/>
    <property type="match status" value="1"/>
</dbReference>
<organism evidence="18 19">
    <name type="scientific">Hydnum rufescens UP504</name>
    <dbReference type="NCBI Taxonomy" id="1448309"/>
    <lineage>
        <taxon>Eukaryota</taxon>
        <taxon>Fungi</taxon>
        <taxon>Dikarya</taxon>
        <taxon>Basidiomycota</taxon>
        <taxon>Agaricomycotina</taxon>
        <taxon>Agaricomycetes</taxon>
        <taxon>Cantharellales</taxon>
        <taxon>Hydnaceae</taxon>
        <taxon>Hydnum</taxon>
    </lineage>
</organism>
<dbReference type="Gene3D" id="3.10.120.10">
    <property type="entry name" value="Cytochrome b5-like heme/steroid binding domain"/>
    <property type="match status" value="1"/>
</dbReference>
<evidence type="ECO:0000256" key="14">
    <source>
        <dbReference type="PIRNR" id="PIRNR000345"/>
    </source>
</evidence>
<dbReference type="PROSITE" id="PS50255">
    <property type="entry name" value="CYTOCHROME_B5_2"/>
    <property type="match status" value="1"/>
</dbReference>
<comment type="catalytic activity">
    <reaction evidence="14">
        <text>octadecanoyl-CoA + 2 Fe(II)-[cytochrome b5] + O2 + 2 H(+) = (9Z)-octadecenoyl-CoA + 2 Fe(III)-[cytochrome b5] + 2 H2O</text>
        <dbReference type="Rhea" id="RHEA:19721"/>
        <dbReference type="Rhea" id="RHEA-COMP:10438"/>
        <dbReference type="Rhea" id="RHEA-COMP:10439"/>
        <dbReference type="ChEBI" id="CHEBI:15377"/>
        <dbReference type="ChEBI" id="CHEBI:15378"/>
        <dbReference type="ChEBI" id="CHEBI:15379"/>
        <dbReference type="ChEBI" id="CHEBI:29033"/>
        <dbReference type="ChEBI" id="CHEBI:29034"/>
        <dbReference type="ChEBI" id="CHEBI:57387"/>
        <dbReference type="ChEBI" id="CHEBI:57394"/>
        <dbReference type="EC" id="1.14.19.1"/>
    </reaction>
</comment>
<keyword evidence="4 14" id="KW-0349">Heme</keyword>
<dbReference type="PANTHER" id="PTHR11351:SF31">
    <property type="entry name" value="DESATURASE 1, ISOFORM A-RELATED"/>
    <property type="match status" value="1"/>
</dbReference>
<sequence>MAIVFWGLHAAALVGMYRIPLWTISWNTRLLCFASWQLAIFGVTIGYHRLWSHRSFTAKKPLRFLLAMMGTLGFQGSIKWWCARHRLHHRYTDDPENDPYSATKGLYFSHMGWLFRKPTYTRLPLVDRSDLDRDPVVQFQHKYYVPLTLVLCFALPSVIACIWGDPWGGLVWGGAVARVMILHTTFVVNSFAHWEGLQLYSDEVTAKGNFLMAMLTGGEGNHNYHVPDSTCPPHAFPYDYRAGPNKWDWDPSKWIIQSLHRYTSLVTSMKTATKEDVAAALSFMSNRHHHPNGHEIFVGGDGIEDDDQGPTDIWDEEQIRHYVDENRRQVVFISQWVVDVTDYLSKHPGGYAVLQPYILRARPLVTSEDTDATKITKQDLTQAEKTPASPLKDASWAFGGGLNNHSRGARNTMRKYRIAHLDSSIKLIS</sequence>
<comment type="caution">
    <text evidence="18">The sequence shown here is derived from an EMBL/GenBank/DDBJ whole genome shotgun (WGS) entry which is preliminary data.</text>
</comment>
<dbReference type="PANTHER" id="PTHR11351">
    <property type="entry name" value="ACYL-COA DESATURASE"/>
    <property type="match status" value="1"/>
</dbReference>
<dbReference type="CDD" id="cd03505">
    <property type="entry name" value="Delta9-FADS-like"/>
    <property type="match status" value="1"/>
</dbReference>
<comment type="cofactor">
    <cofactor evidence="14">
        <name>Fe(2+)</name>
        <dbReference type="ChEBI" id="CHEBI:29033"/>
    </cofactor>
    <text evidence="14">Expected to bind 2 Fe(2+) ions per subunit.</text>
</comment>
<keyword evidence="5 15" id="KW-0812">Transmembrane</keyword>
<keyword evidence="14" id="KW-0813">Transport</keyword>
<dbReference type="EMBL" id="MU129083">
    <property type="protein sequence ID" value="KAF9507343.1"/>
    <property type="molecule type" value="Genomic_DNA"/>
</dbReference>
<keyword evidence="14" id="KW-0249">Electron transport</keyword>
<feature type="transmembrane region" description="Helical" evidence="16">
    <location>
        <begin position="62"/>
        <end position="82"/>
    </location>
</feature>
<evidence type="ECO:0000256" key="13">
    <source>
        <dbReference type="ARBA" id="ARBA00023160"/>
    </source>
</evidence>
<gene>
    <name evidence="18" type="ORF">BS47DRAFT_1488891</name>
</gene>
<dbReference type="SUPFAM" id="SSF55856">
    <property type="entry name" value="Cytochrome b5-like heme/steroid binding domain"/>
    <property type="match status" value="1"/>
</dbReference>
<keyword evidence="11 14" id="KW-0443">Lipid metabolism</keyword>
<dbReference type="GO" id="GO:0005506">
    <property type="term" value="F:iron ion binding"/>
    <property type="evidence" value="ECO:0007669"/>
    <property type="project" value="TreeGrafter"/>
</dbReference>
<dbReference type="EC" id="1.14.19.1" evidence="14"/>
<dbReference type="InterPro" id="IPR018506">
    <property type="entry name" value="Cyt_B5_heme-BS"/>
</dbReference>
<reference evidence="18" key="1">
    <citation type="journal article" date="2020" name="Nat. Commun.">
        <title>Large-scale genome sequencing of mycorrhizal fungi provides insights into the early evolution of symbiotic traits.</title>
        <authorList>
            <person name="Miyauchi S."/>
            <person name="Kiss E."/>
            <person name="Kuo A."/>
            <person name="Drula E."/>
            <person name="Kohler A."/>
            <person name="Sanchez-Garcia M."/>
            <person name="Morin E."/>
            <person name="Andreopoulos B."/>
            <person name="Barry K.W."/>
            <person name="Bonito G."/>
            <person name="Buee M."/>
            <person name="Carver A."/>
            <person name="Chen C."/>
            <person name="Cichocki N."/>
            <person name="Clum A."/>
            <person name="Culley D."/>
            <person name="Crous P.W."/>
            <person name="Fauchery L."/>
            <person name="Girlanda M."/>
            <person name="Hayes R.D."/>
            <person name="Keri Z."/>
            <person name="LaButti K."/>
            <person name="Lipzen A."/>
            <person name="Lombard V."/>
            <person name="Magnuson J."/>
            <person name="Maillard F."/>
            <person name="Murat C."/>
            <person name="Nolan M."/>
            <person name="Ohm R.A."/>
            <person name="Pangilinan J."/>
            <person name="Pereira M.F."/>
            <person name="Perotto S."/>
            <person name="Peter M."/>
            <person name="Pfister S."/>
            <person name="Riley R."/>
            <person name="Sitrit Y."/>
            <person name="Stielow J.B."/>
            <person name="Szollosi G."/>
            <person name="Zifcakova L."/>
            <person name="Stursova M."/>
            <person name="Spatafora J.W."/>
            <person name="Tedersoo L."/>
            <person name="Vaario L.M."/>
            <person name="Yamada A."/>
            <person name="Yan M."/>
            <person name="Wang P."/>
            <person name="Xu J."/>
            <person name="Bruns T."/>
            <person name="Baldrian P."/>
            <person name="Vilgalys R."/>
            <person name="Dunand C."/>
            <person name="Henrissat B."/>
            <person name="Grigoriev I.V."/>
            <person name="Hibbett D."/>
            <person name="Nagy L.G."/>
            <person name="Martin F.M."/>
        </authorList>
    </citation>
    <scope>NUCLEOTIDE SEQUENCE</scope>
    <source>
        <strain evidence="18">UP504</strain>
    </source>
</reference>
<keyword evidence="6 14" id="KW-0479">Metal-binding</keyword>
<evidence type="ECO:0000256" key="9">
    <source>
        <dbReference type="ARBA" id="ARBA00023002"/>
    </source>
</evidence>
<comment type="subcellular location">
    <subcellularLocation>
        <location evidence="1">Membrane</location>
        <topology evidence="1">Multi-pass membrane protein</topology>
    </subcellularLocation>
</comment>
<dbReference type="AlphaFoldDB" id="A0A9P6AKB4"/>
<evidence type="ECO:0000256" key="12">
    <source>
        <dbReference type="ARBA" id="ARBA00023136"/>
    </source>
</evidence>
<evidence type="ECO:0000259" key="17">
    <source>
        <dbReference type="PROSITE" id="PS50255"/>
    </source>
</evidence>
<keyword evidence="19" id="KW-1185">Reference proteome</keyword>
<dbReference type="GO" id="GO:0005789">
    <property type="term" value="C:endoplasmic reticulum membrane"/>
    <property type="evidence" value="ECO:0007669"/>
    <property type="project" value="TreeGrafter"/>
</dbReference>
<feature type="transmembrane region" description="Helical" evidence="16">
    <location>
        <begin position="143"/>
        <end position="164"/>
    </location>
</feature>
<evidence type="ECO:0000256" key="3">
    <source>
        <dbReference type="ARBA" id="ARBA00022516"/>
    </source>
</evidence>
<keyword evidence="13 14" id="KW-0275">Fatty acid biosynthesis</keyword>
<dbReference type="InterPro" id="IPR036400">
    <property type="entry name" value="Cyt_B5-like_heme/steroid_sf"/>
</dbReference>
<keyword evidence="8 16" id="KW-1133">Transmembrane helix</keyword>
<feature type="transmembrane region" description="Helical" evidence="16">
    <location>
        <begin position="30"/>
        <end position="50"/>
    </location>
</feature>
<evidence type="ECO:0000256" key="5">
    <source>
        <dbReference type="ARBA" id="ARBA00022692"/>
    </source>
</evidence>
<evidence type="ECO:0000313" key="19">
    <source>
        <dbReference type="Proteomes" id="UP000886523"/>
    </source>
</evidence>
<keyword evidence="3 14" id="KW-0444">Lipid biosynthesis</keyword>
<dbReference type="InterPro" id="IPR005804">
    <property type="entry name" value="FA_desaturase_dom"/>
</dbReference>
<feature type="transmembrane region" description="Helical" evidence="16">
    <location>
        <begin position="6"/>
        <end position="23"/>
    </location>
</feature>
<evidence type="ECO:0000313" key="18">
    <source>
        <dbReference type="EMBL" id="KAF9507343.1"/>
    </source>
</evidence>
<keyword evidence="9 14" id="KW-0560">Oxidoreductase</keyword>
<evidence type="ECO:0000256" key="4">
    <source>
        <dbReference type="ARBA" id="ARBA00022617"/>
    </source>
</evidence>
<evidence type="ECO:0000256" key="11">
    <source>
        <dbReference type="ARBA" id="ARBA00023098"/>
    </source>
</evidence>
<dbReference type="Pfam" id="PF00487">
    <property type="entry name" value="FA_desaturase"/>
    <property type="match status" value="1"/>
</dbReference>
<dbReference type="InterPro" id="IPR015876">
    <property type="entry name" value="Acyl-CoA_DS"/>
</dbReference>
<comment type="similarity">
    <text evidence="2 14 15">Belongs to the fatty acid desaturase type 1 family.</text>
</comment>
<feature type="domain" description="Cytochrome b5 heme-binding" evidence="17">
    <location>
        <begin position="311"/>
        <end position="422"/>
    </location>
</feature>
<keyword evidence="10 14" id="KW-0408">Iron</keyword>
<evidence type="ECO:0000256" key="8">
    <source>
        <dbReference type="ARBA" id="ARBA00022989"/>
    </source>
</evidence>
<evidence type="ECO:0000256" key="16">
    <source>
        <dbReference type="SAM" id="Phobius"/>
    </source>
</evidence>
<evidence type="ECO:0000256" key="1">
    <source>
        <dbReference type="ARBA" id="ARBA00004141"/>
    </source>
</evidence>
<evidence type="ECO:0000256" key="6">
    <source>
        <dbReference type="ARBA" id="ARBA00022723"/>
    </source>
</evidence>
<name>A0A9P6AKB4_9AGAM</name>
<dbReference type="PRINTS" id="PR00075">
    <property type="entry name" value="FACDDSATRASE"/>
</dbReference>
<dbReference type="GO" id="GO:0006636">
    <property type="term" value="P:unsaturated fatty acid biosynthetic process"/>
    <property type="evidence" value="ECO:0007669"/>
    <property type="project" value="UniProtKB-UniRule"/>
</dbReference>
<dbReference type="GO" id="GO:0020037">
    <property type="term" value="F:heme binding"/>
    <property type="evidence" value="ECO:0007669"/>
    <property type="project" value="InterPro"/>
</dbReference>
<evidence type="ECO:0000256" key="15">
    <source>
        <dbReference type="RuleBase" id="RU000581"/>
    </source>
</evidence>
<dbReference type="Proteomes" id="UP000886523">
    <property type="component" value="Unassembled WGS sequence"/>
</dbReference>
<protein>
    <recommendedName>
        <fullName evidence="14">Acyl-CoA desaturase</fullName>
        <ecNumber evidence="14">1.14.19.1</ecNumber>
    </recommendedName>
</protein>
<dbReference type="InterPro" id="IPR009160">
    <property type="entry name" value="Acyl-CoA_deSatase_haem/ster-bd"/>
</dbReference>
<evidence type="ECO:0000256" key="2">
    <source>
        <dbReference type="ARBA" id="ARBA00009295"/>
    </source>
</evidence>
<proteinExistence type="inferred from homology"/>
<comment type="function">
    <text evidence="14">Stearoyl-CoA desaturase that utilizes O(2) and electrons from reduced cytochrome b5 to introduce the first double bond into saturated fatty acyl-CoA substrates.</text>
</comment>
<keyword evidence="12 16" id="KW-0472">Membrane</keyword>
<dbReference type="OrthoDB" id="10260134at2759"/>
<comment type="domain">
    <text evidence="15">The histidine box domains are involved in binding the catalytic metal ions.</text>
</comment>
<dbReference type="InterPro" id="IPR001199">
    <property type="entry name" value="Cyt_B5-like_heme/steroid-bd"/>
</dbReference>
<evidence type="ECO:0000256" key="7">
    <source>
        <dbReference type="ARBA" id="ARBA00022832"/>
    </source>
</evidence>
<accession>A0A9P6AKB4</accession>
<dbReference type="GO" id="GO:0004768">
    <property type="term" value="F:stearoyl-CoA 9-desaturase activity"/>
    <property type="evidence" value="ECO:0007669"/>
    <property type="project" value="UniProtKB-UniRule"/>
</dbReference>
<dbReference type="PIRSF" id="PIRSF000345">
    <property type="entry name" value="OLE1"/>
    <property type="match status" value="1"/>
</dbReference>
<evidence type="ECO:0000256" key="10">
    <source>
        <dbReference type="ARBA" id="ARBA00023004"/>
    </source>
</evidence>